<dbReference type="Proteomes" id="UP000717585">
    <property type="component" value="Unassembled WGS sequence"/>
</dbReference>
<evidence type="ECO:0000313" key="2">
    <source>
        <dbReference type="Proteomes" id="UP000717585"/>
    </source>
</evidence>
<keyword evidence="2" id="KW-1185">Reference proteome</keyword>
<dbReference type="AlphaFoldDB" id="A0A8J6E6K0"/>
<comment type="caution">
    <text evidence="1">The sequence shown here is derived from an EMBL/GenBank/DDBJ whole genome shotgun (WGS) entry which is preliminary data.</text>
</comment>
<dbReference type="EMBL" id="JAHDYR010000003">
    <property type="protein sequence ID" value="KAG9397207.1"/>
    <property type="molecule type" value="Genomic_DNA"/>
</dbReference>
<reference evidence="1" key="1">
    <citation type="submission" date="2021-05" db="EMBL/GenBank/DDBJ databases">
        <title>A free-living protist that lacks canonical eukaryotic 1 DNA replication and segregation systems.</title>
        <authorList>
            <person name="Salas-Leiva D.E."/>
            <person name="Tromer E.C."/>
            <person name="Curtis B.A."/>
            <person name="Jerlstrom-Hultqvist J."/>
            <person name="Kolisko M."/>
            <person name="Yi Z."/>
            <person name="Salas-Leiva J.S."/>
            <person name="Gallot-Lavallee L."/>
            <person name="Kops G.J.P.L."/>
            <person name="Archibald J.M."/>
            <person name="Simpson A.G.B."/>
            <person name="Roger A.J."/>
        </authorList>
    </citation>
    <scope>NUCLEOTIDE SEQUENCE</scope>
    <source>
        <strain evidence="1">BICM</strain>
    </source>
</reference>
<organism evidence="1 2">
    <name type="scientific">Carpediemonas membranifera</name>
    <dbReference type="NCBI Taxonomy" id="201153"/>
    <lineage>
        <taxon>Eukaryota</taxon>
        <taxon>Metamonada</taxon>
        <taxon>Carpediemonas-like organisms</taxon>
        <taxon>Carpediemonas</taxon>
    </lineage>
</organism>
<proteinExistence type="predicted"/>
<accession>A0A8J6E6K0</accession>
<gene>
    <name evidence="1" type="ORF">J8273_1116</name>
</gene>
<sequence>MNSFYAFKQYIGLDLALQSYNAETYPSVEQSSLNSTNSSSDTFLPREFASYPLSLPLEPTDSNATFAHEASAITTSAYSFAPPLPSSQAGEAGLRDATKQFDFTDTLASLNTDFHSPSGFDGTLFPDLTPVTVPHSVPAEQARQGTAAPLVVSPPNSQHVAPPEVTHAPNITQVQNNNNAIPAATCEELTRTKPKAVKTLLDYKGTAMLVREAAKGTQEAYQRIEQTLSTHDYTVGLTQVNPTSDFDYPLDFEVISGREIPAPPDPNHGNKKRKVKLCLLKDQIGRIEADIEIINENVHMLRENIWRSFDRTPSPAKRTNKLFAPGIVDETVVTGPLNGEKDLRREHNLRTHVANRALRGQAEAFIAVLGLYGVNRWEMPPLIERYVKPSKSKKRSNYKERQDKCRHETAVWEEENTQLAVQDAMLRRMLSEMRSALEKTVGGASHAVRPVELAQSQQQSAPPLLSDAISWNPAVIGRLGIR</sequence>
<protein>
    <submittedName>
        <fullName evidence="1">Uncharacterized protein</fullName>
    </submittedName>
</protein>
<name>A0A8J6E6K0_9EUKA</name>
<evidence type="ECO:0000313" key="1">
    <source>
        <dbReference type="EMBL" id="KAG9397207.1"/>
    </source>
</evidence>